<dbReference type="HOGENOM" id="CLU_2947955_0_0_1"/>
<dbReference type="GeneID" id="25372236"/>
<dbReference type="InterPro" id="IPR000210">
    <property type="entry name" value="BTB/POZ_dom"/>
</dbReference>
<dbReference type="RefSeq" id="XP_013347832.1">
    <property type="nucleotide sequence ID" value="XM_013492378.1"/>
</dbReference>
<dbReference type="AlphaFoldDB" id="A0A074YNM1"/>
<accession>A0A074YNM1</accession>
<organism evidence="2 3">
    <name type="scientific">Aureobasidium subglaciale (strain EXF-2481)</name>
    <name type="common">Aureobasidium pullulans var. subglaciale</name>
    <dbReference type="NCBI Taxonomy" id="1043005"/>
    <lineage>
        <taxon>Eukaryota</taxon>
        <taxon>Fungi</taxon>
        <taxon>Dikarya</taxon>
        <taxon>Ascomycota</taxon>
        <taxon>Pezizomycotina</taxon>
        <taxon>Dothideomycetes</taxon>
        <taxon>Dothideomycetidae</taxon>
        <taxon>Dothideales</taxon>
        <taxon>Saccotheciaceae</taxon>
        <taxon>Aureobasidium</taxon>
    </lineage>
</organism>
<dbReference type="InParanoid" id="A0A074YNM1"/>
<dbReference type="Pfam" id="PF00651">
    <property type="entry name" value="BTB"/>
    <property type="match status" value="1"/>
</dbReference>
<dbReference type="PROSITE" id="PS50097">
    <property type="entry name" value="BTB"/>
    <property type="match status" value="1"/>
</dbReference>
<keyword evidence="3" id="KW-1185">Reference proteome</keyword>
<proteinExistence type="predicted"/>
<dbReference type="Gene3D" id="3.30.710.10">
    <property type="entry name" value="Potassium Channel Kv1.1, Chain A"/>
    <property type="match status" value="1"/>
</dbReference>
<dbReference type="InterPro" id="IPR011333">
    <property type="entry name" value="SKP1/BTB/POZ_sf"/>
</dbReference>
<dbReference type="STRING" id="1043005.A0A074YNM1"/>
<name>A0A074YNM1_AURSE</name>
<dbReference type="EMBL" id="KL584750">
    <property type="protein sequence ID" value="KEQ99408.1"/>
    <property type="molecule type" value="Genomic_DNA"/>
</dbReference>
<evidence type="ECO:0000259" key="1">
    <source>
        <dbReference type="PROSITE" id="PS50097"/>
    </source>
</evidence>
<dbReference type="Proteomes" id="UP000030641">
    <property type="component" value="Unassembled WGS sequence"/>
</dbReference>
<dbReference type="CDD" id="cd18186">
    <property type="entry name" value="BTB_POZ_ZBTB_KLHL-like"/>
    <property type="match status" value="1"/>
</dbReference>
<protein>
    <recommendedName>
        <fullName evidence="1">BTB domain-containing protein</fullName>
    </recommendedName>
</protein>
<dbReference type="OrthoDB" id="539213at2759"/>
<feature type="domain" description="BTB" evidence="1">
    <location>
        <begin position="20"/>
        <end position="66"/>
    </location>
</feature>
<sequence length="66" mass="7331">MSAPHPYPHFKDFYASKSRSDVTLCFGDEKLCAHKLVLAGASEVFHTAFKSNFAVATQAEYKITGY</sequence>
<dbReference type="SUPFAM" id="SSF54695">
    <property type="entry name" value="POZ domain"/>
    <property type="match status" value="1"/>
</dbReference>
<evidence type="ECO:0000313" key="3">
    <source>
        <dbReference type="Proteomes" id="UP000030641"/>
    </source>
</evidence>
<reference evidence="2 3" key="1">
    <citation type="journal article" date="2014" name="BMC Genomics">
        <title>Genome sequencing of four Aureobasidium pullulans varieties: biotechnological potential, stress tolerance, and description of new species.</title>
        <authorList>
            <person name="Gostin Ar C."/>
            <person name="Ohm R.A."/>
            <person name="Kogej T."/>
            <person name="Sonjak S."/>
            <person name="Turk M."/>
            <person name="Zajc J."/>
            <person name="Zalar P."/>
            <person name="Grube M."/>
            <person name="Sun H."/>
            <person name="Han J."/>
            <person name="Sharma A."/>
            <person name="Chiniquy J."/>
            <person name="Ngan C.Y."/>
            <person name="Lipzen A."/>
            <person name="Barry K."/>
            <person name="Grigoriev I.V."/>
            <person name="Gunde-Cimerman N."/>
        </authorList>
    </citation>
    <scope>NUCLEOTIDE SEQUENCE [LARGE SCALE GENOMIC DNA]</scope>
    <source>
        <strain evidence="2 3">EXF-2481</strain>
    </source>
</reference>
<gene>
    <name evidence="2" type="ORF">AUEXF2481DRAFT_918</name>
</gene>
<evidence type="ECO:0000313" key="2">
    <source>
        <dbReference type="EMBL" id="KEQ99408.1"/>
    </source>
</evidence>